<dbReference type="GO" id="GO:0004497">
    <property type="term" value="F:monooxygenase activity"/>
    <property type="evidence" value="ECO:0007669"/>
    <property type="project" value="UniProtKB-KW"/>
</dbReference>
<keyword evidence="5 7" id="KW-0408">Iron</keyword>
<dbReference type="PRINTS" id="PR00465">
    <property type="entry name" value="EP450IV"/>
</dbReference>
<evidence type="ECO:0000256" key="8">
    <source>
        <dbReference type="RuleBase" id="RU000461"/>
    </source>
</evidence>
<protein>
    <recommendedName>
        <fullName evidence="12">Cytochrome P450</fullName>
    </recommendedName>
</protein>
<comment type="caution">
    <text evidence="10">The sequence shown here is derived from an EMBL/GenBank/DDBJ whole genome shotgun (WGS) entry which is preliminary data.</text>
</comment>
<dbReference type="InterPro" id="IPR036396">
    <property type="entry name" value="Cyt_P450_sf"/>
</dbReference>
<dbReference type="Pfam" id="PF00067">
    <property type="entry name" value="p450"/>
    <property type="match status" value="1"/>
</dbReference>
<dbReference type="InterPro" id="IPR017972">
    <property type="entry name" value="Cyt_P450_CS"/>
</dbReference>
<keyword evidence="11" id="KW-1185">Reference proteome</keyword>
<evidence type="ECO:0000256" key="3">
    <source>
        <dbReference type="ARBA" id="ARBA00022723"/>
    </source>
</evidence>
<keyword evidence="3 7" id="KW-0479">Metal-binding</keyword>
<dbReference type="PRINTS" id="PR00385">
    <property type="entry name" value="P450"/>
</dbReference>
<evidence type="ECO:0008006" key="12">
    <source>
        <dbReference type="Google" id="ProtNLM"/>
    </source>
</evidence>
<dbReference type="Gene3D" id="1.10.630.10">
    <property type="entry name" value="Cytochrome P450"/>
    <property type="match status" value="1"/>
</dbReference>
<sequence length="584" mass="64981">MRFGSSAYLHESVFSVPRDEQSTQGPRSSIEGLQQATIPPPARHQRAATPKRANCMYTLELLPGPPTPRNLLGNLEDILRQPEVPNTTERDVFSYFLLMERTYPGMNRCWIFHPLLPFFRTAITVTRPDLVQAVLAFDEHGVSEKGATYKIAKPLIGQGLLSTSGEEWKRQRKVADGGFKAATLELTVRMSRRAGGHWQLTPQVLVKHVFPLLEAGRRAGAGSSTWSATTTVEINSVFLKATLQILGLVAFSYDFRSFTSGGLHDAFVTIISTITTRARSVPGTQLLPTAANRRFRRAMSQMDRVVKEVAQARKQQMEEAARISSGSTLDPTGAALPQDLLSTLLQGTGAAASNATPQQYGALTEQQVCDNMKTFLFAGHDTTASALTWGVYLLAKDPRLAERLHRDVCEGRLRTGDNADITYVQLQQMPFLDAFVKELLRMYPSAGFTRNMKQEVDIGEFTLPAGSNVFIFPYLVHRHIDNFERPEEFNPDRWLEPQENCLKDGQASAKAQLWIPFSAGPRNCIGAGVALAEMKTILASLIMRYELKVAEGTQEPRQLIQLTLFPSPFKIDFCLRGDNFSIEE</sequence>
<evidence type="ECO:0000256" key="9">
    <source>
        <dbReference type="SAM" id="MobiDB-lite"/>
    </source>
</evidence>
<feature type="binding site" description="axial binding residue" evidence="7">
    <location>
        <position position="524"/>
    </location>
    <ligand>
        <name>heme</name>
        <dbReference type="ChEBI" id="CHEBI:30413"/>
    </ligand>
    <ligandPart>
        <name>Fe</name>
        <dbReference type="ChEBI" id="CHEBI:18248"/>
    </ligandPart>
</feature>
<reference evidence="10 11" key="1">
    <citation type="journal article" date="2015" name="Genome Biol. Evol.">
        <title>Comparative Genomics of a Bacterivorous Green Alga Reveals Evolutionary Causalities and Consequences of Phago-Mixotrophic Mode of Nutrition.</title>
        <authorList>
            <person name="Burns J.A."/>
            <person name="Paasch A."/>
            <person name="Narechania A."/>
            <person name="Kim E."/>
        </authorList>
    </citation>
    <scope>NUCLEOTIDE SEQUENCE [LARGE SCALE GENOMIC DNA]</scope>
    <source>
        <strain evidence="10 11">PLY_AMNH</strain>
    </source>
</reference>
<organism evidence="10 11">
    <name type="scientific">Cymbomonas tetramitiformis</name>
    <dbReference type="NCBI Taxonomy" id="36881"/>
    <lineage>
        <taxon>Eukaryota</taxon>
        <taxon>Viridiplantae</taxon>
        <taxon>Chlorophyta</taxon>
        <taxon>Pyramimonadophyceae</taxon>
        <taxon>Pyramimonadales</taxon>
        <taxon>Pyramimonadaceae</taxon>
        <taxon>Cymbomonas</taxon>
    </lineage>
</organism>
<dbReference type="PANTHER" id="PTHR24291">
    <property type="entry name" value="CYTOCHROME P450 FAMILY 4"/>
    <property type="match status" value="1"/>
</dbReference>
<gene>
    <name evidence="10" type="ORF">CYMTET_5209</name>
</gene>
<keyword evidence="2 7" id="KW-0349">Heme</keyword>
<evidence type="ECO:0000256" key="7">
    <source>
        <dbReference type="PIRSR" id="PIRSR602403-1"/>
    </source>
</evidence>
<dbReference type="GO" id="GO:0005506">
    <property type="term" value="F:iron ion binding"/>
    <property type="evidence" value="ECO:0007669"/>
    <property type="project" value="InterPro"/>
</dbReference>
<evidence type="ECO:0000313" key="11">
    <source>
        <dbReference type="Proteomes" id="UP001190700"/>
    </source>
</evidence>
<dbReference type="AlphaFoldDB" id="A0AAE0GZW1"/>
<comment type="similarity">
    <text evidence="1 8">Belongs to the cytochrome P450 family.</text>
</comment>
<dbReference type="InterPro" id="IPR002403">
    <property type="entry name" value="Cyt_P450_E_grp-IV"/>
</dbReference>
<dbReference type="PANTHER" id="PTHR24291:SF50">
    <property type="entry name" value="BIFUNCTIONAL ALBAFLAVENONE MONOOXYGENASE_TERPENE SYNTHASE"/>
    <property type="match status" value="1"/>
</dbReference>
<dbReference type="Proteomes" id="UP001190700">
    <property type="component" value="Unassembled WGS sequence"/>
</dbReference>
<evidence type="ECO:0000256" key="4">
    <source>
        <dbReference type="ARBA" id="ARBA00023002"/>
    </source>
</evidence>
<feature type="compositionally biased region" description="Polar residues" evidence="9">
    <location>
        <begin position="22"/>
        <end position="37"/>
    </location>
</feature>
<proteinExistence type="inferred from homology"/>
<dbReference type="InterPro" id="IPR001128">
    <property type="entry name" value="Cyt_P450"/>
</dbReference>
<keyword evidence="6 8" id="KW-0503">Monooxygenase</keyword>
<evidence type="ECO:0000256" key="6">
    <source>
        <dbReference type="ARBA" id="ARBA00023033"/>
    </source>
</evidence>
<dbReference type="EMBL" id="LGRX02000932">
    <property type="protein sequence ID" value="KAK3287277.1"/>
    <property type="molecule type" value="Genomic_DNA"/>
</dbReference>
<dbReference type="SUPFAM" id="SSF48264">
    <property type="entry name" value="Cytochrome P450"/>
    <property type="match status" value="1"/>
</dbReference>
<accession>A0AAE0GZW1</accession>
<evidence type="ECO:0000313" key="10">
    <source>
        <dbReference type="EMBL" id="KAK3287277.1"/>
    </source>
</evidence>
<feature type="region of interest" description="Disordered" evidence="9">
    <location>
        <begin position="14"/>
        <end position="49"/>
    </location>
</feature>
<keyword evidence="4 8" id="KW-0560">Oxidoreductase</keyword>
<evidence type="ECO:0000256" key="5">
    <source>
        <dbReference type="ARBA" id="ARBA00023004"/>
    </source>
</evidence>
<comment type="cofactor">
    <cofactor evidence="7">
        <name>heme</name>
        <dbReference type="ChEBI" id="CHEBI:30413"/>
    </cofactor>
</comment>
<dbReference type="PROSITE" id="PS00086">
    <property type="entry name" value="CYTOCHROME_P450"/>
    <property type="match status" value="1"/>
</dbReference>
<evidence type="ECO:0000256" key="2">
    <source>
        <dbReference type="ARBA" id="ARBA00022617"/>
    </source>
</evidence>
<dbReference type="GO" id="GO:0016705">
    <property type="term" value="F:oxidoreductase activity, acting on paired donors, with incorporation or reduction of molecular oxygen"/>
    <property type="evidence" value="ECO:0007669"/>
    <property type="project" value="InterPro"/>
</dbReference>
<name>A0AAE0GZW1_9CHLO</name>
<dbReference type="InterPro" id="IPR050196">
    <property type="entry name" value="Cytochrome_P450_Monoox"/>
</dbReference>
<evidence type="ECO:0000256" key="1">
    <source>
        <dbReference type="ARBA" id="ARBA00010617"/>
    </source>
</evidence>
<dbReference type="GO" id="GO:0020037">
    <property type="term" value="F:heme binding"/>
    <property type="evidence" value="ECO:0007669"/>
    <property type="project" value="InterPro"/>
</dbReference>